<dbReference type="GO" id="GO:0006935">
    <property type="term" value="P:chemotaxis"/>
    <property type="evidence" value="ECO:0007669"/>
    <property type="project" value="InterPro"/>
</dbReference>
<keyword evidence="1 3" id="KW-0807">Transducer</keyword>
<dbReference type="PANTHER" id="PTHR32089">
    <property type="entry name" value="METHYL-ACCEPTING CHEMOTAXIS PROTEIN MCPB"/>
    <property type="match status" value="1"/>
</dbReference>
<reference evidence="6 7" key="1">
    <citation type="submission" date="2017-06" db="EMBL/GenBank/DDBJ databases">
        <authorList>
            <person name="Kim H.J."/>
            <person name="Triplett B.A."/>
        </authorList>
    </citation>
    <scope>NUCLEOTIDE SEQUENCE [LARGE SCALE GENOMIC DNA]</scope>
    <source>
        <strain evidence="6 7">DSM 13116</strain>
    </source>
</reference>
<feature type="transmembrane region" description="Helical" evidence="4">
    <location>
        <begin position="12"/>
        <end position="33"/>
    </location>
</feature>
<dbReference type="InterPro" id="IPR035965">
    <property type="entry name" value="PAS-like_dom_sf"/>
</dbReference>
<keyword evidence="7" id="KW-1185">Reference proteome</keyword>
<evidence type="ECO:0000256" key="1">
    <source>
        <dbReference type="ARBA" id="ARBA00023224"/>
    </source>
</evidence>
<evidence type="ECO:0000259" key="5">
    <source>
        <dbReference type="PROSITE" id="PS50111"/>
    </source>
</evidence>
<accession>A0A238Z337</accession>
<feature type="transmembrane region" description="Helical" evidence="4">
    <location>
        <begin position="39"/>
        <end position="59"/>
    </location>
</feature>
<dbReference type="CDD" id="cd11386">
    <property type="entry name" value="MCP_signal"/>
    <property type="match status" value="1"/>
</dbReference>
<keyword evidence="4" id="KW-0472">Membrane</keyword>
<dbReference type="Gene3D" id="3.30.450.20">
    <property type="entry name" value="PAS domain"/>
    <property type="match status" value="1"/>
</dbReference>
<dbReference type="GO" id="GO:0004888">
    <property type="term" value="F:transmembrane signaling receptor activity"/>
    <property type="evidence" value="ECO:0007669"/>
    <property type="project" value="InterPro"/>
</dbReference>
<evidence type="ECO:0000256" key="3">
    <source>
        <dbReference type="PROSITE-ProRule" id="PRU00284"/>
    </source>
</evidence>
<sequence length="519" mass="54392">MPRSGARLAGPLVCGIGVTAGGWLLPAGALWLFSESGFVMGLPQVAAALLLGALAFGLAQLRETRLRAELLALGGTLGARPRPGDDPLDGLAAIVQANAAELKHQTGLAQGILGGLPMPYLLVDELERAVCSNKECLEMLELSGRPEDYYGQTLAQIFYNDPTRKTAVGRSIGGGEVFRNLEVQIKGHKGGVRNVLANVFPLYDLDRKCIGGLCLYLDMTMLKQKEQVIVEKNAAIERAADHANELCRRLRDASRQLTGSIGQTATGSQAQQSRVAEISTSMEQMSQAVVDVARSASGAASGADEARGLAEAGAGIVHDVISAIGDVSERTGAMRERLDDLDKQVAGIAQILNVINDIADQTNLLALNAAIEAARAGEAGRGFAVVADEVRKLAEKTQSATSDVAQAISNVQQGARRAAEGMSGAAQAVEKSTTLADGAGQSLREIVRLSQGSADQVRAIAAASEEQSAAAEEIGRAVGEMRGVSEDIARDMDSAARAVDDLSRLSAELEELISRMQVC</sequence>
<dbReference type="Gene3D" id="1.10.287.950">
    <property type="entry name" value="Methyl-accepting chemotaxis protein"/>
    <property type="match status" value="1"/>
</dbReference>
<dbReference type="PANTHER" id="PTHR32089:SF112">
    <property type="entry name" value="LYSOZYME-LIKE PROTEIN-RELATED"/>
    <property type="match status" value="1"/>
</dbReference>
<dbReference type="SMART" id="SM00283">
    <property type="entry name" value="MA"/>
    <property type="match status" value="1"/>
</dbReference>
<keyword evidence="4" id="KW-0812">Transmembrane</keyword>
<keyword evidence="4" id="KW-1133">Transmembrane helix</keyword>
<dbReference type="GO" id="GO:0016020">
    <property type="term" value="C:membrane"/>
    <property type="evidence" value="ECO:0007669"/>
    <property type="project" value="InterPro"/>
</dbReference>
<dbReference type="Proteomes" id="UP000198324">
    <property type="component" value="Unassembled WGS sequence"/>
</dbReference>
<protein>
    <submittedName>
        <fullName evidence="6">Methyl-accepting chemotaxis sensory transducer with Pas/Pac sensor</fullName>
    </submittedName>
</protein>
<dbReference type="SUPFAM" id="SSF58104">
    <property type="entry name" value="Methyl-accepting chemotaxis protein (MCP) signaling domain"/>
    <property type="match status" value="1"/>
</dbReference>
<dbReference type="PROSITE" id="PS50111">
    <property type="entry name" value="CHEMOTAXIS_TRANSDUC_2"/>
    <property type="match status" value="1"/>
</dbReference>
<evidence type="ECO:0000256" key="4">
    <source>
        <dbReference type="SAM" id="Phobius"/>
    </source>
</evidence>
<evidence type="ECO:0000313" key="6">
    <source>
        <dbReference type="EMBL" id="SNR77865.1"/>
    </source>
</evidence>
<dbReference type="GO" id="GO:0007165">
    <property type="term" value="P:signal transduction"/>
    <property type="evidence" value="ECO:0007669"/>
    <property type="project" value="UniProtKB-KW"/>
</dbReference>
<dbReference type="AlphaFoldDB" id="A0A238Z337"/>
<dbReference type="Pfam" id="PF00015">
    <property type="entry name" value="MCPsignal"/>
    <property type="match status" value="1"/>
</dbReference>
<dbReference type="InterPro" id="IPR004089">
    <property type="entry name" value="MCPsignal_dom"/>
</dbReference>
<comment type="similarity">
    <text evidence="2">Belongs to the methyl-accepting chemotaxis (MCP) protein family.</text>
</comment>
<proteinExistence type="inferred from homology"/>
<feature type="domain" description="Methyl-accepting transducer" evidence="5">
    <location>
        <begin position="246"/>
        <end position="482"/>
    </location>
</feature>
<dbReference type="SUPFAM" id="SSF55785">
    <property type="entry name" value="PYP-like sensor domain (PAS domain)"/>
    <property type="match status" value="1"/>
</dbReference>
<dbReference type="PRINTS" id="PR00260">
    <property type="entry name" value="CHEMTRNSDUCR"/>
</dbReference>
<evidence type="ECO:0000256" key="2">
    <source>
        <dbReference type="ARBA" id="ARBA00029447"/>
    </source>
</evidence>
<dbReference type="InterPro" id="IPR004090">
    <property type="entry name" value="Chemotax_Me-accpt_rcpt"/>
</dbReference>
<evidence type="ECO:0000313" key="7">
    <source>
        <dbReference type="Proteomes" id="UP000198324"/>
    </source>
</evidence>
<gene>
    <name evidence="6" type="ORF">SAMN04488503_1218</name>
</gene>
<organism evidence="6 7">
    <name type="scientific">Humidesulfovibrio mexicanus</name>
    <dbReference type="NCBI Taxonomy" id="147047"/>
    <lineage>
        <taxon>Bacteria</taxon>
        <taxon>Pseudomonadati</taxon>
        <taxon>Thermodesulfobacteriota</taxon>
        <taxon>Desulfovibrionia</taxon>
        <taxon>Desulfovibrionales</taxon>
        <taxon>Desulfovibrionaceae</taxon>
        <taxon>Humidesulfovibrio</taxon>
    </lineage>
</organism>
<name>A0A238Z337_9BACT</name>
<dbReference type="RefSeq" id="WP_179216904.1">
    <property type="nucleotide sequence ID" value="NZ_FZOC01000002.1"/>
</dbReference>
<dbReference type="EMBL" id="FZOC01000002">
    <property type="protein sequence ID" value="SNR77865.1"/>
    <property type="molecule type" value="Genomic_DNA"/>
</dbReference>